<dbReference type="Pfam" id="PF08557">
    <property type="entry name" value="Lipid_DES"/>
    <property type="match status" value="1"/>
</dbReference>
<evidence type="ECO:0000259" key="11">
    <source>
        <dbReference type="SMART" id="SM01269"/>
    </source>
</evidence>
<proteinExistence type="inferred from homology"/>
<evidence type="ECO:0000256" key="10">
    <source>
        <dbReference type="SAM" id="Phobius"/>
    </source>
</evidence>
<keyword evidence="7 9" id="KW-0443">Lipid metabolism</keyword>
<dbReference type="PANTHER" id="PTHR12879">
    <property type="entry name" value="SPHINGOLIPID DELTA 4 DESATURASE/C-4 HYDROXYLASE PROTEIN DES2"/>
    <property type="match status" value="1"/>
</dbReference>
<dbReference type="InterPro" id="IPR013866">
    <property type="entry name" value="Sphingolipid_d4-desaturase_N"/>
</dbReference>
<dbReference type="EC" id="1.14.19.17" evidence="3"/>
<evidence type="ECO:0000313" key="13">
    <source>
        <dbReference type="Proteomes" id="UP001176961"/>
    </source>
</evidence>
<organism evidence="12 13">
    <name type="scientific">Cylicocyclus nassatus</name>
    <name type="common">Nematode worm</name>
    <dbReference type="NCBI Taxonomy" id="53992"/>
    <lineage>
        <taxon>Eukaryota</taxon>
        <taxon>Metazoa</taxon>
        <taxon>Ecdysozoa</taxon>
        <taxon>Nematoda</taxon>
        <taxon>Chromadorea</taxon>
        <taxon>Rhabditida</taxon>
        <taxon>Rhabditina</taxon>
        <taxon>Rhabditomorpha</taxon>
        <taxon>Strongyloidea</taxon>
        <taxon>Strongylidae</taxon>
        <taxon>Cylicocyclus</taxon>
    </lineage>
</organism>
<keyword evidence="6 9" id="KW-0560">Oxidoreductase</keyword>
<feature type="domain" description="Sphingolipid delta4-desaturase N-terminal" evidence="11">
    <location>
        <begin position="24"/>
        <end position="62"/>
    </location>
</feature>
<comment type="subcellular location">
    <subcellularLocation>
        <location evidence="1">Membrane</location>
        <topology evidence="1">Multi-pass membrane protein</topology>
    </subcellularLocation>
</comment>
<evidence type="ECO:0000313" key="12">
    <source>
        <dbReference type="EMBL" id="CAJ0606359.1"/>
    </source>
</evidence>
<evidence type="ECO:0000256" key="8">
    <source>
        <dbReference type="ARBA" id="ARBA00023136"/>
    </source>
</evidence>
<keyword evidence="13" id="KW-1185">Reference proteome</keyword>
<reference evidence="12" key="1">
    <citation type="submission" date="2023-07" db="EMBL/GenBank/DDBJ databases">
        <authorList>
            <consortium name="CYATHOMIX"/>
        </authorList>
    </citation>
    <scope>NUCLEOTIDE SEQUENCE</scope>
    <source>
        <strain evidence="12">N/A</strain>
    </source>
</reference>
<dbReference type="GO" id="GO:0042284">
    <property type="term" value="F:sphingolipid delta-4 desaturase activity"/>
    <property type="evidence" value="ECO:0007669"/>
    <property type="project" value="UniProtKB-UniRule"/>
</dbReference>
<gene>
    <name evidence="12" type="ORF">CYNAS_LOCUS18342</name>
</gene>
<evidence type="ECO:0000256" key="6">
    <source>
        <dbReference type="ARBA" id="ARBA00023002"/>
    </source>
</evidence>
<feature type="transmembrane region" description="Helical" evidence="10">
    <location>
        <begin position="179"/>
        <end position="197"/>
    </location>
</feature>
<keyword evidence="5 10" id="KW-1133">Transmembrane helix</keyword>
<feature type="transmembrane region" description="Helical" evidence="10">
    <location>
        <begin position="126"/>
        <end position="143"/>
    </location>
</feature>
<evidence type="ECO:0000256" key="4">
    <source>
        <dbReference type="ARBA" id="ARBA00022692"/>
    </source>
</evidence>
<evidence type="ECO:0000256" key="5">
    <source>
        <dbReference type="ARBA" id="ARBA00022989"/>
    </source>
</evidence>
<dbReference type="SMART" id="SM01269">
    <property type="entry name" value="Lipid_DES"/>
    <property type="match status" value="1"/>
</dbReference>
<dbReference type="PIRSF" id="PIRSF017228">
    <property type="entry name" value="Sphnglp_dlt4_des"/>
    <property type="match status" value="1"/>
</dbReference>
<dbReference type="EMBL" id="CATQJL010000316">
    <property type="protein sequence ID" value="CAJ0606359.1"/>
    <property type="molecule type" value="Genomic_DNA"/>
</dbReference>
<dbReference type="PANTHER" id="PTHR12879:SF20">
    <property type="entry name" value="SPHINGOLIPID DELTA(4)-DESATURASE_C4-MONOOXYGENASE-RELATED"/>
    <property type="match status" value="1"/>
</dbReference>
<evidence type="ECO:0000256" key="7">
    <source>
        <dbReference type="ARBA" id="ARBA00023098"/>
    </source>
</evidence>
<name>A0AA36HA02_CYLNA</name>
<feature type="transmembrane region" description="Helical" evidence="10">
    <location>
        <begin position="87"/>
        <end position="106"/>
    </location>
</feature>
<evidence type="ECO:0000256" key="9">
    <source>
        <dbReference type="PIRNR" id="PIRNR017228"/>
    </source>
</evidence>
<feature type="transmembrane region" description="Helical" evidence="10">
    <location>
        <begin position="229"/>
        <end position="249"/>
    </location>
</feature>
<comment type="caution">
    <text evidence="12">The sequence shown here is derived from an EMBL/GenBank/DDBJ whole genome shotgun (WGS) entry which is preliminary data.</text>
</comment>
<sequence>MQATIDELFQFLRIENNNIMGQSVSRSDFMWTYTEQPHLNRREAIVKAHPEIKELFGIDESLKYVVTAMVFFQVFMCWLLQDSDWLLILLEAYLCGGVINHAMTLAIHDISHNTVFGNRYPLSNRFFGMFANLPIGVPISVSFKKYHVEHHRYLGEDGLDTDVPTELEAQLFTTPARKLVWLVFQPLFYAFRPLIIYKKAPTDLEIINAIIQIAFDLFVLRFFGYRSLAYLIIGTLVAMGVHPSAGHFVSEHYVFKENQETYSYYGPWNLCTFNVGYHVEHHDFPYIPGRNLPKVSQIAPEFYEGLHTHSSWTKVLFDFVFSPDMGPYMRLKRKASVAQTFQARHALLEYFQAVGITATYSFRANP</sequence>
<dbReference type="Pfam" id="PF00487">
    <property type="entry name" value="FA_desaturase"/>
    <property type="match status" value="1"/>
</dbReference>
<dbReference type="AlphaFoldDB" id="A0AA36HA02"/>
<dbReference type="GO" id="GO:0046513">
    <property type="term" value="P:ceramide biosynthetic process"/>
    <property type="evidence" value="ECO:0007669"/>
    <property type="project" value="TreeGrafter"/>
</dbReference>
<dbReference type="InterPro" id="IPR005804">
    <property type="entry name" value="FA_desaturase_dom"/>
</dbReference>
<dbReference type="GO" id="GO:0016020">
    <property type="term" value="C:membrane"/>
    <property type="evidence" value="ECO:0007669"/>
    <property type="project" value="UniProtKB-SubCell"/>
</dbReference>
<evidence type="ECO:0000256" key="3">
    <source>
        <dbReference type="ARBA" id="ARBA00012021"/>
    </source>
</evidence>
<evidence type="ECO:0000256" key="1">
    <source>
        <dbReference type="ARBA" id="ARBA00004141"/>
    </source>
</evidence>
<dbReference type="CDD" id="cd03508">
    <property type="entry name" value="Delta4-sphingolipid-FADS-like"/>
    <property type="match status" value="1"/>
</dbReference>
<comment type="similarity">
    <text evidence="2 9">Belongs to the fatty acid desaturase type 1 family. DEGS subfamily.</text>
</comment>
<accession>A0AA36HA02</accession>
<keyword evidence="4 10" id="KW-0812">Transmembrane</keyword>
<protein>
    <recommendedName>
        <fullName evidence="3">sphingolipid 4-desaturase</fullName>
        <ecNumber evidence="3">1.14.19.17</ecNumber>
    </recommendedName>
</protein>
<dbReference type="InterPro" id="IPR011388">
    <property type="entry name" value="DES1/DES2"/>
</dbReference>
<keyword evidence="8 9" id="KW-0472">Membrane</keyword>
<feature type="transmembrane region" description="Helical" evidence="10">
    <location>
        <begin position="204"/>
        <end position="223"/>
    </location>
</feature>
<evidence type="ECO:0000256" key="2">
    <source>
        <dbReference type="ARBA" id="ARBA00006146"/>
    </source>
</evidence>
<dbReference type="Proteomes" id="UP001176961">
    <property type="component" value="Unassembled WGS sequence"/>
</dbReference>